<evidence type="ECO:0000313" key="3">
    <source>
        <dbReference type="EMBL" id="MFC5496644.1"/>
    </source>
</evidence>
<proteinExistence type="predicted"/>
<dbReference type="Pfam" id="PF13785">
    <property type="entry name" value="DUF4178"/>
    <property type="match status" value="2"/>
</dbReference>
<dbReference type="InterPro" id="IPR025235">
    <property type="entry name" value="DUF4178"/>
</dbReference>
<feature type="domain" description="DUF4178" evidence="2">
    <location>
        <begin position="66"/>
        <end position="197"/>
    </location>
</feature>
<keyword evidence="1" id="KW-0812">Transmembrane</keyword>
<name>A0ABW0NCL1_9BURK</name>
<evidence type="ECO:0000259" key="2">
    <source>
        <dbReference type="Pfam" id="PF13785"/>
    </source>
</evidence>
<comment type="caution">
    <text evidence="3">The sequence shown here is derived from an EMBL/GenBank/DDBJ whole genome shotgun (WGS) entry which is preliminary data.</text>
</comment>
<keyword evidence="1" id="KW-1133">Transmembrane helix</keyword>
<keyword evidence="4" id="KW-1185">Reference proteome</keyword>
<sequence>MTPQRVYRAPCPGCGAPVEFRSAQSTYAVCSFCHSTVVRDGETLSRIGKMAEVFDDHSPLQLMASGRWQARPFTLVGRLQYKGPSGNWAEWNVLFDDGSGATLAEDNGAYVMALPAAANRELPPAERFRVGAATAIDGKTYNIASNEAVMLASAQGELPKLPPLGQPFPMVELRSADGEVLSIDYGSVPPAVTRGRAVLLEELQLSGLREDSVKEEKARQFSCPNCGAPVEVQLEQSKSVTCRSCNSVIDLSRGIGAQLSHVRQEESIEPLIPLGSTGQLQGATWQVVGFQHRMGHEPGEDEQFGWDEYLLYNRQRGFIFLVDTEEGWSVVKPTTGAPKYADGAAFASYLGTSYQLKYSYQATTSFVAGEFYWPVARGQTSFNRDFASGASLLSMEQTPREITWSSGSTIDSDTVAKAFGVQDKKQLLKRSDAGPTSSAGIGGIGCGTIILLVIVLLILLVLIRACSDQAPGGGGSFRSGGGSFGGYSGGGGHK</sequence>
<protein>
    <submittedName>
        <fullName evidence="3">DUF4178 domain-containing protein</fullName>
    </submittedName>
</protein>
<dbReference type="EMBL" id="JBHSMF010000002">
    <property type="protein sequence ID" value="MFC5496644.1"/>
    <property type="molecule type" value="Genomic_DNA"/>
</dbReference>
<organism evidence="3 4">
    <name type="scientific">Caenimonas terrae</name>
    <dbReference type="NCBI Taxonomy" id="696074"/>
    <lineage>
        <taxon>Bacteria</taxon>
        <taxon>Pseudomonadati</taxon>
        <taxon>Pseudomonadota</taxon>
        <taxon>Betaproteobacteria</taxon>
        <taxon>Burkholderiales</taxon>
        <taxon>Comamonadaceae</taxon>
        <taxon>Caenimonas</taxon>
    </lineage>
</organism>
<feature type="transmembrane region" description="Helical" evidence="1">
    <location>
        <begin position="439"/>
        <end position="463"/>
    </location>
</feature>
<gene>
    <name evidence="3" type="ORF">ACFPOE_03785</name>
</gene>
<dbReference type="Proteomes" id="UP001596037">
    <property type="component" value="Unassembled WGS sequence"/>
</dbReference>
<keyword evidence="1" id="KW-0472">Membrane</keyword>
<evidence type="ECO:0000256" key="1">
    <source>
        <dbReference type="SAM" id="Phobius"/>
    </source>
</evidence>
<reference evidence="4" key="1">
    <citation type="journal article" date="2019" name="Int. J. Syst. Evol. Microbiol.">
        <title>The Global Catalogue of Microorganisms (GCM) 10K type strain sequencing project: providing services to taxonomists for standard genome sequencing and annotation.</title>
        <authorList>
            <consortium name="The Broad Institute Genomics Platform"/>
            <consortium name="The Broad Institute Genome Sequencing Center for Infectious Disease"/>
            <person name="Wu L."/>
            <person name="Ma J."/>
        </authorList>
    </citation>
    <scope>NUCLEOTIDE SEQUENCE [LARGE SCALE GENOMIC DNA]</scope>
    <source>
        <strain evidence="4">CCUG 57401</strain>
    </source>
</reference>
<dbReference type="RefSeq" id="WP_376848657.1">
    <property type="nucleotide sequence ID" value="NZ_JBHSMF010000002.1"/>
</dbReference>
<accession>A0ABW0NCL1</accession>
<feature type="domain" description="DUF4178" evidence="2">
    <location>
        <begin position="274"/>
        <end position="411"/>
    </location>
</feature>
<evidence type="ECO:0000313" key="4">
    <source>
        <dbReference type="Proteomes" id="UP001596037"/>
    </source>
</evidence>